<dbReference type="Proteomes" id="UP000436181">
    <property type="component" value="Unassembled WGS sequence"/>
</dbReference>
<protein>
    <submittedName>
        <fullName evidence="10">DUF2029 domain-containing protein</fullName>
    </submittedName>
</protein>
<evidence type="ECO:0000256" key="6">
    <source>
        <dbReference type="ARBA" id="ARBA00023136"/>
    </source>
</evidence>
<proteinExistence type="inferred from homology"/>
<accession>A0ABQ6VJV3</accession>
<feature type="transmembrane region" description="Helical" evidence="9">
    <location>
        <begin position="275"/>
        <end position="295"/>
    </location>
</feature>
<keyword evidence="3" id="KW-0808">Transferase</keyword>
<evidence type="ECO:0000256" key="2">
    <source>
        <dbReference type="ARBA" id="ARBA00022475"/>
    </source>
</evidence>
<evidence type="ECO:0000256" key="9">
    <source>
        <dbReference type="SAM" id="Phobius"/>
    </source>
</evidence>
<dbReference type="RefSeq" id="WP_151844120.1">
    <property type="nucleotide sequence ID" value="NZ_WBZJ01000001.1"/>
</dbReference>
<feature type="transmembrane region" description="Helical" evidence="9">
    <location>
        <begin position="112"/>
        <end position="133"/>
    </location>
</feature>
<evidence type="ECO:0000256" key="7">
    <source>
        <dbReference type="ARBA" id="ARBA00024033"/>
    </source>
</evidence>
<sequence length="429" mass="48713">MSAHALKAPAKRRRVPQRGPLAHGSTLAKIASLALWPLALIAFIHKTFITPFNGPETDDFTTVISALYRFREGIPVYNEQYWQVDPHYLYSPGATLLLSPLAWLPEQDASRMAYIVLNSIAVVCACGLLTKLFDLPLSSPVFPGSVWLLFNTESLQNTLAFSNINGLLLFLEVVFLWGLLRRHPWLGGIALGLAITIKPQFAPLLVLPLFKKQWATFVPAVGIPLSLNLAAWPMMTSPEDFFTKLMPYLAETRDYANNSITGMAAYFGWSEGMTWFWRIFGALVVGTALFLLLQWRHTEELFWATTTTSLILIGVFLLSSLGQMYYTMLALPMFFTILLRRSVMHNPMTWLGMYFCLTLDSWKSEEFEWFGYTMENVRGTIGWALIMLSATTMIVVWTVKEKPWTKPSPSTQVHKPSRQPYPRSYQDEN</sequence>
<evidence type="ECO:0000313" key="10">
    <source>
        <dbReference type="EMBL" id="KAB3523416.1"/>
    </source>
</evidence>
<keyword evidence="4 9" id="KW-0812">Transmembrane</keyword>
<feature type="transmembrane region" description="Helical" evidence="9">
    <location>
        <begin position="216"/>
        <end position="235"/>
    </location>
</feature>
<evidence type="ECO:0000256" key="4">
    <source>
        <dbReference type="ARBA" id="ARBA00022692"/>
    </source>
</evidence>
<evidence type="ECO:0000256" key="5">
    <source>
        <dbReference type="ARBA" id="ARBA00022989"/>
    </source>
</evidence>
<keyword evidence="2" id="KW-1003">Cell membrane</keyword>
<feature type="transmembrane region" description="Helical" evidence="9">
    <location>
        <begin position="21"/>
        <end position="44"/>
    </location>
</feature>
<evidence type="ECO:0000256" key="1">
    <source>
        <dbReference type="ARBA" id="ARBA00004651"/>
    </source>
</evidence>
<dbReference type="EMBL" id="WBZJ01000001">
    <property type="protein sequence ID" value="KAB3523416.1"/>
    <property type="molecule type" value="Genomic_DNA"/>
</dbReference>
<reference evidence="10 11" key="1">
    <citation type="submission" date="2019-10" db="EMBL/GenBank/DDBJ databases">
        <title>Corynebacterium sp novel species isolated from the respiratory tract of Marmot.</title>
        <authorList>
            <person name="Zhang G."/>
        </authorList>
    </citation>
    <scope>NUCLEOTIDE SEQUENCE [LARGE SCALE GENOMIC DNA]</scope>
    <source>
        <strain evidence="10 11">336</strain>
    </source>
</reference>
<keyword evidence="11" id="KW-1185">Reference proteome</keyword>
<gene>
    <name evidence="10" type="ORF">F8377_04610</name>
</gene>
<keyword evidence="6 9" id="KW-0472">Membrane</keyword>
<comment type="similarity">
    <text evidence="7">Belongs to the glycosyltransferase 87 family.</text>
</comment>
<organism evidence="10 11">
    <name type="scientific">Corynebacterium zhongnanshanii</name>
    <dbReference type="NCBI Taxonomy" id="2768834"/>
    <lineage>
        <taxon>Bacteria</taxon>
        <taxon>Bacillati</taxon>
        <taxon>Actinomycetota</taxon>
        <taxon>Actinomycetes</taxon>
        <taxon>Mycobacteriales</taxon>
        <taxon>Corynebacteriaceae</taxon>
        <taxon>Corynebacterium</taxon>
    </lineage>
</organism>
<feature type="region of interest" description="Disordered" evidence="8">
    <location>
        <begin position="1"/>
        <end position="20"/>
    </location>
</feature>
<feature type="transmembrane region" description="Helical" evidence="9">
    <location>
        <begin position="380"/>
        <end position="399"/>
    </location>
</feature>
<dbReference type="InterPro" id="IPR018584">
    <property type="entry name" value="GT87"/>
</dbReference>
<feature type="transmembrane region" description="Helical" evidence="9">
    <location>
        <begin position="186"/>
        <end position="210"/>
    </location>
</feature>
<evidence type="ECO:0000256" key="8">
    <source>
        <dbReference type="SAM" id="MobiDB-lite"/>
    </source>
</evidence>
<comment type="subcellular location">
    <subcellularLocation>
        <location evidence="1">Cell membrane</location>
        <topology evidence="1">Multi-pass membrane protein</topology>
    </subcellularLocation>
</comment>
<comment type="caution">
    <text evidence="10">The sequence shown here is derived from an EMBL/GenBank/DDBJ whole genome shotgun (WGS) entry which is preliminary data.</text>
</comment>
<keyword evidence="5 9" id="KW-1133">Transmembrane helix</keyword>
<feature type="region of interest" description="Disordered" evidence="8">
    <location>
        <begin position="404"/>
        <end position="429"/>
    </location>
</feature>
<feature type="transmembrane region" description="Helical" evidence="9">
    <location>
        <begin position="159"/>
        <end position="179"/>
    </location>
</feature>
<name>A0ABQ6VJV3_9CORY</name>
<dbReference type="Pfam" id="PF09594">
    <property type="entry name" value="GT87"/>
    <property type="match status" value="1"/>
</dbReference>
<evidence type="ECO:0000313" key="11">
    <source>
        <dbReference type="Proteomes" id="UP000436181"/>
    </source>
</evidence>
<evidence type="ECO:0000256" key="3">
    <source>
        <dbReference type="ARBA" id="ARBA00022679"/>
    </source>
</evidence>
<feature type="transmembrane region" description="Helical" evidence="9">
    <location>
        <begin position="301"/>
        <end position="318"/>
    </location>
</feature>